<feature type="domain" description="DUF732" evidence="2">
    <location>
        <begin position="34"/>
        <end position="104"/>
    </location>
</feature>
<evidence type="ECO:0000313" key="4">
    <source>
        <dbReference type="Proteomes" id="UP000193108"/>
    </source>
</evidence>
<evidence type="ECO:0000256" key="1">
    <source>
        <dbReference type="SAM" id="SignalP"/>
    </source>
</evidence>
<sequence length="124" mass="12558">MKIRAALFGALGCVCLAVPAHAEPPAPAELTDTDNTFLVSLQAAGITYKSPDQAINAAKVVCGLIADGKPSPKVLEGLKANNPGLTTEHGSQFVGIAAQVYCPDQLVQSATKGLEESAIEGAGG</sequence>
<dbReference type="AlphaFoldDB" id="A0A1X1Z3S9"/>
<gene>
    <name evidence="3" type="ORF">AWC18_16185</name>
</gene>
<reference evidence="3 4" key="1">
    <citation type="submission" date="2016-01" db="EMBL/GenBank/DDBJ databases">
        <title>The new phylogeny of the genus Mycobacterium.</title>
        <authorList>
            <person name="Tarcisio F."/>
            <person name="Conor M."/>
            <person name="Antonella G."/>
            <person name="Elisabetta G."/>
            <person name="Giulia F.S."/>
            <person name="Sara T."/>
            <person name="Anna F."/>
            <person name="Clotilde B."/>
            <person name="Roberto B."/>
            <person name="Veronica D.S."/>
            <person name="Fabio R."/>
            <person name="Monica P."/>
            <person name="Olivier J."/>
            <person name="Enrico T."/>
            <person name="Nicola S."/>
        </authorList>
    </citation>
    <scope>NUCLEOTIDE SEQUENCE [LARGE SCALE GENOMIC DNA]</scope>
    <source>
        <strain evidence="3 4">DSM 44164</strain>
    </source>
</reference>
<comment type="caution">
    <text evidence="3">The sequence shown here is derived from an EMBL/GenBank/DDBJ whole genome shotgun (WGS) entry which is preliminary data.</text>
</comment>
<evidence type="ECO:0000259" key="2">
    <source>
        <dbReference type="Pfam" id="PF05305"/>
    </source>
</evidence>
<dbReference type="InterPro" id="IPR007969">
    <property type="entry name" value="DUF732"/>
</dbReference>
<accession>A0A1X1Z3S9</accession>
<dbReference type="Proteomes" id="UP000193108">
    <property type="component" value="Unassembled WGS sequence"/>
</dbReference>
<organism evidence="3 4">
    <name type="scientific">Mycolicibacter nonchromogenicus</name>
    <name type="common">Mycobacterium nonchromogenicum</name>
    <dbReference type="NCBI Taxonomy" id="1782"/>
    <lineage>
        <taxon>Bacteria</taxon>
        <taxon>Bacillati</taxon>
        <taxon>Actinomycetota</taxon>
        <taxon>Actinomycetes</taxon>
        <taxon>Mycobacteriales</taxon>
        <taxon>Mycobacteriaceae</taxon>
        <taxon>Mycolicibacter</taxon>
    </lineage>
</organism>
<proteinExistence type="predicted"/>
<dbReference type="RefSeq" id="WP_082961196.1">
    <property type="nucleotide sequence ID" value="NZ_LQPI01000060.1"/>
</dbReference>
<keyword evidence="1" id="KW-0732">Signal</keyword>
<evidence type="ECO:0000313" key="3">
    <source>
        <dbReference type="EMBL" id="ORW17992.1"/>
    </source>
</evidence>
<feature type="signal peptide" evidence="1">
    <location>
        <begin position="1"/>
        <end position="22"/>
    </location>
</feature>
<protein>
    <recommendedName>
        <fullName evidence="2">DUF732 domain-containing protein</fullName>
    </recommendedName>
</protein>
<dbReference type="EMBL" id="LQPI01000060">
    <property type="protein sequence ID" value="ORW17992.1"/>
    <property type="molecule type" value="Genomic_DNA"/>
</dbReference>
<dbReference type="STRING" id="1782.AWC18_16185"/>
<dbReference type="Pfam" id="PF05305">
    <property type="entry name" value="DUF732"/>
    <property type="match status" value="1"/>
</dbReference>
<name>A0A1X1Z3S9_MYCNO</name>
<feature type="chain" id="PRO_5012913915" description="DUF732 domain-containing protein" evidence="1">
    <location>
        <begin position="23"/>
        <end position="124"/>
    </location>
</feature>
<keyword evidence="4" id="KW-1185">Reference proteome</keyword>